<dbReference type="InterPro" id="IPR013107">
    <property type="entry name" value="Acyl-CoA_DH_C"/>
</dbReference>
<dbReference type="SUPFAM" id="SSF56645">
    <property type="entry name" value="Acyl-CoA dehydrogenase NM domain-like"/>
    <property type="match status" value="1"/>
</dbReference>
<dbReference type="EMBL" id="LMWP01000005">
    <property type="protein sequence ID" value="KUN31571.1"/>
    <property type="molecule type" value="Genomic_DNA"/>
</dbReference>
<evidence type="ECO:0000313" key="4">
    <source>
        <dbReference type="Proteomes" id="UP000053398"/>
    </source>
</evidence>
<proteinExistence type="predicted"/>
<dbReference type="InterPro" id="IPR046373">
    <property type="entry name" value="Acyl-CoA_Oxase/DH_mid-dom_sf"/>
</dbReference>
<reference evidence="3 4" key="1">
    <citation type="submission" date="2015-10" db="EMBL/GenBank/DDBJ databases">
        <title>Draft genome sequence of Streptomyces corchorusii DSM 40340, type strain for the species Streptomyces corchorusii.</title>
        <authorList>
            <person name="Ruckert C."/>
            <person name="Winkler A."/>
            <person name="Kalinowski J."/>
            <person name="Kampfer P."/>
            <person name="Glaeser S."/>
        </authorList>
    </citation>
    <scope>NUCLEOTIDE SEQUENCE [LARGE SCALE GENOMIC DNA]</scope>
    <source>
        <strain evidence="3 4">DSM 40340</strain>
    </source>
</reference>
<organism evidence="3 4">
    <name type="scientific">Streptomyces corchorusii</name>
    <name type="common">Streptomyces chibaensis</name>
    <dbReference type="NCBI Taxonomy" id="1903"/>
    <lineage>
        <taxon>Bacteria</taxon>
        <taxon>Bacillati</taxon>
        <taxon>Actinomycetota</taxon>
        <taxon>Actinomycetes</taxon>
        <taxon>Kitasatosporales</taxon>
        <taxon>Streptomycetaceae</taxon>
        <taxon>Streptomyces</taxon>
    </lineage>
</organism>
<name>A0A117QJD5_STRCK</name>
<dbReference type="Pfam" id="PF08028">
    <property type="entry name" value="Acyl-CoA_dh_2"/>
    <property type="match status" value="1"/>
</dbReference>
<keyword evidence="4" id="KW-1185">Reference proteome</keyword>
<gene>
    <name evidence="3" type="ORF">AQJ11_05085</name>
</gene>
<dbReference type="AlphaFoldDB" id="A0A117QJD5"/>
<dbReference type="Gene3D" id="1.10.540.10">
    <property type="entry name" value="Acyl-CoA dehydrogenase/oxidase, N-terminal domain"/>
    <property type="match status" value="1"/>
</dbReference>
<feature type="domain" description="Acyl-CoA dehydrogenase C-terminal" evidence="2">
    <location>
        <begin position="214"/>
        <end position="333"/>
    </location>
</feature>
<dbReference type="GO" id="GO:0016627">
    <property type="term" value="F:oxidoreductase activity, acting on the CH-CH group of donors"/>
    <property type="evidence" value="ECO:0007669"/>
    <property type="project" value="InterPro"/>
</dbReference>
<dbReference type="RefSeq" id="WP_059262021.1">
    <property type="nucleotide sequence ID" value="NZ_KQ948352.1"/>
</dbReference>
<evidence type="ECO:0000313" key="3">
    <source>
        <dbReference type="EMBL" id="KUN31571.1"/>
    </source>
</evidence>
<accession>A0A117QJD5</accession>
<dbReference type="Gene3D" id="1.20.140.10">
    <property type="entry name" value="Butyryl-CoA Dehydrogenase, subunit A, domain 3"/>
    <property type="match status" value="1"/>
</dbReference>
<comment type="caution">
    <text evidence="3">The sequence shown here is derived from an EMBL/GenBank/DDBJ whole genome shotgun (WGS) entry which is preliminary data.</text>
</comment>
<dbReference type="InterPro" id="IPR037069">
    <property type="entry name" value="AcylCoA_DH/ox_N_sf"/>
</dbReference>
<evidence type="ECO:0000259" key="2">
    <source>
        <dbReference type="Pfam" id="PF08028"/>
    </source>
</evidence>
<dbReference type="Gene3D" id="2.40.110.10">
    <property type="entry name" value="Butyryl-CoA Dehydrogenase, subunit A, domain 2"/>
    <property type="match status" value="1"/>
</dbReference>
<protein>
    <submittedName>
        <fullName evidence="3">Oxidoreductase</fullName>
    </submittedName>
</protein>
<dbReference type="PIRSF" id="PIRSF016578">
    <property type="entry name" value="HsaA"/>
    <property type="match status" value="1"/>
</dbReference>
<dbReference type="GO" id="GO:0050660">
    <property type="term" value="F:flavin adenine dinucleotide binding"/>
    <property type="evidence" value="ECO:0007669"/>
    <property type="project" value="InterPro"/>
</dbReference>
<sequence length="352" mass="37577">MTARLAPDAHARRRLHEETLRALDEAGFARHFVPGRWGGGSGTFRELLHATAVLAESCASAAWCGMLWAVHGRFAARLPLPAQRELWGEGPDTRIAAGLWPSSGRARNAHRGWLVEGRWPVVSGVHHAAWLLLVAPEDEPGPSRVFAVPRDAVAVRDTWDAAGLRATGSHHVTLTETFVPEHRSLPLPALLEAREDRDGARCHTAPAQLAGQLLMCAPALGAARAALRAWTRQVRPGLEARQHAPRRIGLARAGADIDAVELLLDAAALRADSAPVTPGTVARNQRDAAVSAQRLADAVTSLTQDVTCPPDALDDEFRRGWDDVRTVATHGALSLDAAAAAYAAALPAGERP</sequence>
<keyword evidence="1" id="KW-0560">Oxidoreductase</keyword>
<dbReference type="InterPro" id="IPR009100">
    <property type="entry name" value="AcylCoA_DH/oxidase_NM_dom_sf"/>
</dbReference>
<dbReference type="Proteomes" id="UP000053398">
    <property type="component" value="Unassembled WGS sequence"/>
</dbReference>
<evidence type="ECO:0000256" key="1">
    <source>
        <dbReference type="ARBA" id="ARBA00023002"/>
    </source>
</evidence>